<evidence type="ECO:0000256" key="1">
    <source>
        <dbReference type="ARBA" id="ARBA00022980"/>
    </source>
</evidence>
<evidence type="ECO:0000313" key="5">
    <source>
        <dbReference type="EMBL" id="OAG30108.1"/>
    </source>
</evidence>
<comment type="caution">
    <text evidence="5">The sequence shown here is derived from an EMBL/GenBank/DDBJ whole genome shotgun (WGS) entry which is preliminary data.</text>
</comment>
<dbReference type="EMBL" id="LTDL01000037">
    <property type="protein sequence ID" value="OAG30108.1"/>
    <property type="molecule type" value="Genomic_DNA"/>
</dbReference>
<keyword evidence="6" id="KW-1185">Reference proteome</keyword>
<dbReference type="GO" id="GO:0003735">
    <property type="term" value="F:structural constituent of ribosome"/>
    <property type="evidence" value="ECO:0007669"/>
    <property type="project" value="UniProtKB-UniRule"/>
</dbReference>
<proteinExistence type="inferred from homology"/>
<dbReference type="AlphaFoldDB" id="A0A177EE52"/>
<evidence type="ECO:0000256" key="2">
    <source>
        <dbReference type="ARBA" id="ARBA00023274"/>
    </source>
</evidence>
<dbReference type="RefSeq" id="XP_067544583.1">
    <property type="nucleotide sequence ID" value="XM_067689109.1"/>
</dbReference>
<name>A0A177EE52_9MICR</name>
<dbReference type="GO" id="GO:1990904">
    <property type="term" value="C:ribonucleoprotein complex"/>
    <property type="evidence" value="ECO:0007669"/>
    <property type="project" value="UniProtKB-KW"/>
</dbReference>
<dbReference type="VEuPathDB" id="MicrosporidiaDB:NEDG_01691"/>
<keyword evidence="2 3" id="KW-0687">Ribonucleoprotein</keyword>
<keyword evidence="1 3" id="KW-0689">Ribosomal protein</keyword>
<comment type="similarity">
    <text evidence="3">Belongs to the eukaryotic ribosomal protein eS30 family.</text>
</comment>
<dbReference type="STRING" id="1805483.A0A177EE52"/>
<evidence type="ECO:0000256" key="3">
    <source>
        <dbReference type="RuleBase" id="RU364011"/>
    </source>
</evidence>
<dbReference type="InterPro" id="IPR006846">
    <property type="entry name" value="Ribosomal_eS30"/>
</dbReference>
<dbReference type="GeneID" id="93648041"/>
<organism evidence="5 6">
    <name type="scientific">Nematocida displodere</name>
    <dbReference type="NCBI Taxonomy" id="1805483"/>
    <lineage>
        <taxon>Eukaryota</taxon>
        <taxon>Fungi</taxon>
        <taxon>Fungi incertae sedis</taxon>
        <taxon>Microsporidia</taxon>
        <taxon>Nematocida</taxon>
    </lineage>
</organism>
<gene>
    <name evidence="5" type="ORF">NEDG_01691</name>
</gene>
<evidence type="ECO:0000313" key="6">
    <source>
        <dbReference type="Proteomes" id="UP000185944"/>
    </source>
</evidence>
<feature type="compositionally biased region" description="Basic residues" evidence="4">
    <location>
        <begin position="24"/>
        <end position="33"/>
    </location>
</feature>
<dbReference type="GO" id="GO:0005840">
    <property type="term" value="C:ribosome"/>
    <property type="evidence" value="ECO:0007669"/>
    <property type="project" value="UniProtKB-KW"/>
</dbReference>
<evidence type="ECO:0000256" key="4">
    <source>
        <dbReference type="SAM" id="MobiDB-lite"/>
    </source>
</evidence>
<protein>
    <recommendedName>
        <fullName evidence="3">40S ribosomal protein S30</fullName>
    </recommendedName>
</protein>
<dbReference type="Proteomes" id="UP000185944">
    <property type="component" value="Unassembled WGS sequence"/>
</dbReference>
<feature type="region of interest" description="Disordered" evidence="4">
    <location>
        <begin position="1"/>
        <end position="33"/>
    </location>
</feature>
<dbReference type="Pfam" id="PF04758">
    <property type="entry name" value="Ribosomal_S30"/>
    <property type="match status" value="1"/>
</dbReference>
<sequence length="60" mass="6825">MAKAISLNKTGKVRGTTPKVAKENKKRPKKGRAAKRVLYEKRVKEGYFEGTMKMNSQEVK</sequence>
<accession>A0A177EE52</accession>
<dbReference type="GO" id="GO:0006412">
    <property type="term" value="P:translation"/>
    <property type="evidence" value="ECO:0007669"/>
    <property type="project" value="InterPro"/>
</dbReference>
<reference evidence="5 6" key="1">
    <citation type="submission" date="2016-02" db="EMBL/GenBank/DDBJ databases">
        <title>Discovery of a natural microsporidian pathogen with a broad tissue tropism in Caenorhabditis elegans.</title>
        <authorList>
            <person name="Luallen R.J."/>
            <person name="Reinke A.W."/>
            <person name="Tong L."/>
            <person name="Botts M.R."/>
            <person name="Felix M.-A."/>
            <person name="Troemel E.R."/>
        </authorList>
    </citation>
    <scope>NUCLEOTIDE SEQUENCE [LARGE SCALE GENOMIC DNA]</scope>
    <source>
        <strain evidence="5 6">JUm2807</strain>
    </source>
</reference>